<dbReference type="EMBL" id="DVMZ01000114">
    <property type="protein sequence ID" value="HIU59320.1"/>
    <property type="molecule type" value="Genomic_DNA"/>
</dbReference>
<feature type="domain" description="ABC transmembrane type-1" evidence="7">
    <location>
        <begin position="73"/>
        <end position="312"/>
    </location>
</feature>
<accession>A0A9D1MFA1</accession>
<dbReference type="Proteomes" id="UP000824081">
    <property type="component" value="Unassembled WGS sequence"/>
</dbReference>
<feature type="transmembrane region" description="Helical" evidence="6">
    <location>
        <begin position="145"/>
        <end position="163"/>
    </location>
</feature>
<dbReference type="GO" id="GO:0005886">
    <property type="term" value="C:plasma membrane"/>
    <property type="evidence" value="ECO:0007669"/>
    <property type="project" value="UniProtKB-SubCell"/>
</dbReference>
<gene>
    <name evidence="8" type="ORF">IAC57_04360</name>
</gene>
<dbReference type="PROSITE" id="PS50929">
    <property type="entry name" value="ABC_TM1F"/>
    <property type="match status" value="1"/>
</dbReference>
<sequence>MIFGRHINRYYLKYSWVLLLGLVALVLVDYFQLEVPELYRMVVNGMNTGSVEVNGELVPFDLDFLLDEICRPFVIIILVMVTGRFVWRVCFFGSGIRVETDLRNRMFARCKDLSQQYYQVNKVGNLMSLFTNDLETVQDCFGSGILMFCDAAFLGGLTVVKMWRMDVRLTLLAFIPMALLLFGGVIIGKYMTKKWEVRQAAFSDLSDFSQESFSGIAVIKAFVKEAKELLAFRLLNKKNEEVNVEYTKASTLLGITVTLLVESVVCIILGYGGYLVYRGAFNAGQLVEYIGYFTAMVWPVMAVSQLIEMYSRGRASLNRIGELLDAKQDVADRPDVEALAPETIEGKNRVPAPDLPLSRRGIRRAFRRLLHDRAGRKRRPCRQDGFGKNDDRRSDSAHLQRPGRHGIHRRARRERAAHPLCARGGSVCAAGQFSLQRHRGKQHRVRLRRKGRRGAGRGSQGSGEAGRGAR</sequence>
<dbReference type="GO" id="GO:0015421">
    <property type="term" value="F:ABC-type oligopeptide transporter activity"/>
    <property type="evidence" value="ECO:0007669"/>
    <property type="project" value="TreeGrafter"/>
</dbReference>
<comment type="subcellular location">
    <subcellularLocation>
        <location evidence="1">Cell membrane</location>
        <topology evidence="1">Multi-pass membrane protein</topology>
    </subcellularLocation>
</comment>
<feature type="compositionally biased region" description="Basic and acidic residues" evidence="5">
    <location>
        <begin position="381"/>
        <end position="398"/>
    </location>
</feature>
<evidence type="ECO:0000256" key="2">
    <source>
        <dbReference type="ARBA" id="ARBA00022692"/>
    </source>
</evidence>
<feature type="compositionally biased region" description="Gly residues" evidence="5">
    <location>
        <begin position="456"/>
        <end position="470"/>
    </location>
</feature>
<organism evidence="8 9">
    <name type="scientific">Candidatus Scatosoma pullistercoris</name>
    <dbReference type="NCBI Taxonomy" id="2840934"/>
    <lineage>
        <taxon>Bacteria</taxon>
        <taxon>Bacillati</taxon>
        <taxon>Bacillota</taxon>
        <taxon>Clostridia</taxon>
        <taxon>Candidatus Scatosoma</taxon>
    </lineage>
</organism>
<evidence type="ECO:0000256" key="6">
    <source>
        <dbReference type="SAM" id="Phobius"/>
    </source>
</evidence>
<dbReference type="Gene3D" id="1.20.1560.10">
    <property type="entry name" value="ABC transporter type 1, transmembrane domain"/>
    <property type="match status" value="1"/>
</dbReference>
<feature type="transmembrane region" description="Helical" evidence="6">
    <location>
        <begin position="289"/>
        <end position="310"/>
    </location>
</feature>
<dbReference type="InterPro" id="IPR011527">
    <property type="entry name" value="ABC1_TM_dom"/>
</dbReference>
<feature type="transmembrane region" description="Helical" evidence="6">
    <location>
        <begin position="73"/>
        <end position="96"/>
    </location>
</feature>
<name>A0A9D1MFA1_9FIRM</name>
<feature type="compositionally biased region" description="Basic residues" evidence="5">
    <location>
        <begin position="436"/>
        <end position="455"/>
    </location>
</feature>
<dbReference type="AlphaFoldDB" id="A0A9D1MFA1"/>
<evidence type="ECO:0000256" key="5">
    <source>
        <dbReference type="SAM" id="MobiDB-lite"/>
    </source>
</evidence>
<dbReference type="CDD" id="cd18541">
    <property type="entry name" value="ABC_6TM_TmrB_like"/>
    <property type="match status" value="1"/>
</dbReference>
<comment type="caution">
    <text evidence="8">The sequence shown here is derived from an EMBL/GenBank/DDBJ whole genome shotgun (WGS) entry which is preliminary data.</text>
</comment>
<evidence type="ECO:0000256" key="1">
    <source>
        <dbReference type="ARBA" id="ARBA00004651"/>
    </source>
</evidence>
<reference evidence="8" key="1">
    <citation type="submission" date="2020-10" db="EMBL/GenBank/DDBJ databases">
        <authorList>
            <person name="Gilroy R."/>
        </authorList>
    </citation>
    <scope>NUCLEOTIDE SEQUENCE</scope>
    <source>
        <strain evidence="8">11687</strain>
    </source>
</reference>
<protein>
    <recommendedName>
        <fullName evidence="7">ABC transmembrane type-1 domain-containing protein</fullName>
    </recommendedName>
</protein>
<reference evidence="8" key="2">
    <citation type="journal article" date="2021" name="PeerJ">
        <title>Extensive microbial diversity within the chicken gut microbiome revealed by metagenomics and culture.</title>
        <authorList>
            <person name="Gilroy R."/>
            <person name="Ravi A."/>
            <person name="Getino M."/>
            <person name="Pursley I."/>
            <person name="Horton D.L."/>
            <person name="Alikhan N.F."/>
            <person name="Baker D."/>
            <person name="Gharbi K."/>
            <person name="Hall N."/>
            <person name="Watson M."/>
            <person name="Adriaenssens E.M."/>
            <person name="Foster-Nyarko E."/>
            <person name="Jarju S."/>
            <person name="Secka A."/>
            <person name="Antonio M."/>
            <person name="Oren A."/>
            <person name="Chaudhuri R.R."/>
            <person name="La Ragione R."/>
            <person name="Hildebrand F."/>
            <person name="Pallen M.J."/>
        </authorList>
    </citation>
    <scope>NUCLEOTIDE SEQUENCE</scope>
    <source>
        <strain evidence="8">11687</strain>
    </source>
</reference>
<feature type="transmembrane region" description="Helical" evidence="6">
    <location>
        <begin position="252"/>
        <end position="277"/>
    </location>
</feature>
<feature type="transmembrane region" description="Helical" evidence="6">
    <location>
        <begin position="12"/>
        <end position="31"/>
    </location>
</feature>
<evidence type="ECO:0000259" key="7">
    <source>
        <dbReference type="PROSITE" id="PS50929"/>
    </source>
</evidence>
<evidence type="ECO:0000313" key="9">
    <source>
        <dbReference type="Proteomes" id="UP000824081"/>
    </source>
</evidence>
<dbReference type="PANTHER" id="PTHR43394:SF1">
    <property type="entry name" value="ATP-BINDING CASSETTE SUB-FAMILY B MEMBER 10, MITOCHONDRIAL"/>
    <property type="match status" value="1"/>
</dbReference>
<feature type="transmembrane region" description="Helical" evidence="6">
    <location>
        <begin position="169"/>
        <end position="188"/>
    </location>
</feature>
<keyword evidence="4 6" id="KW-0472">Membrane</keyword>
<dbReference type="InterPro" id="IPR039421">
    <property type="entry name" value="Type_1_exporter"/>
</dbReference>
<evidence type="ECO:0000313" key="8">
    <source>
        <dbReference type="EMBL" id="HIU59320.1"/>
    </source>
</evidence>
<dbReference type="GO" id="GO:0005524">
    <property type="term" value="F:ATP binding"/>
    <property type="evidence" value="ECO:0007669"/>
    <property type="project" value="InterPro"/>
</dbReference>
<feature type="compositionally biased region" description="Basic residues" evidence="5">
    <location>
        <begin position="401"/>
        <end position="415"/>
    </location>
</feature>
<feature type="region of interest" description="Disordered" evidence="5">
    <location>
        <begin position="373"/>
        <end position="415"/>
    </location>
</feature>
<dbReference type="SUPFAM" id="SSF90123">
    <property type="entry name" value="ABC transporter transmembrane region"/>
    <property type="match status" value="1"/>
</dbReference>
<dbReference type="PANTHER" id="PTHR43394">
    <property type="entry name" value="ATP-DEPENDENT PERMEASE MDL1, MITOCHONDRIAL"/>
    <property type="match status" value="1"/>
</dbReference>
<dbReference type="Pfam" id="PF00664">
    <property type="entry name" value="ABC_membrane"/>
    <property type="match status" value="1"/>
</dbReference>
<feature type="region of interest" description="Disordered" evidence="5">
    <location>
        <begin position="436"/>
        <end position="470"/>
    </location>
</feature>
<proteinExistence type="predicted"/>
<evidence type="ECO:0000256" key="4">
    <source>
        <dbReference type="ARBA" id="ARBA00023136"/>
    </source>
</evidence>
<keyword evidence="2 6" id="KW-0812">Transmembrane</keyword>
<evidence type="ECO:0000256" key="3">
    <source>
        <dbReference type="ARBA" id="ARBA00022989"/>
    </source>
</evidence>
<dbReference type="InterPro" id="IPR036640">
    <property type="entry name" value="ABC1_TM_sf"/>
</dbReference>
<keyword evidence="3 6" id="KW-1133">Transmembrane helix</keyword>